<dbReference type="GO" id="GO:0003677">
    <property type="term" value="F:DNA binding"/>
    <property type="evidence" value="ECO:0007669"/>
    <property type="project" value="UniProtKB-KW"/>
</dbReference>
<evidence type="ECO:0000259" key="5">
    <source>
        <dbReference type="PROSITE" id="PS51078"/>
    </source>
</evidence>
<dbReference type="SUPFAM" id="SSF55781">
    <property type="entry name" value="GAF domain-like"/>
    <property type="match status" value="1"/>
</dbReference>
<dbReference type="InterPro" id="IPR012794">
    <property type="entry name" value="PcaR_PcaU"/>
</dbReference>
<feature type="domain" description="HTH iclR-type" evidence="4">
    <location>
        <begin position="10"/>
        <end position="70"/>
    </location>
</feature>
<dbReference type="GO" id="GO:0045893">
    <property type="term" value="P:positive regulation of DNA-templated transcription"/>
    <property type="evidence" value="ECO:0007669"/>
    <property type="project" value="InterPro"/>
</dbReference>
<accession>A0A975K4R0</accession>
<dbReference type="PANTHER" id="PTHR30136:SF34">
    <property type="entry name" value="TRANSCRIPTIONAL REGULATOR"/>
    <property type="match status" value="1"/>
</dbReference>
<protein>
    <submittedName>
        <fullName evidence="6">Helix-turn-helix domain-containing protein</fullName>
    </submittedName>
</protein>
<dbReference type="Gene3D" id="3.30.450.40">
    <property type="match status" value="1"/>
</dbReference>
<gene>
    <name evidence="6" type="ORF">KFK14_17520</name>
</gene>
<keyword evidence="3" id="KW-0804">Transcription</keyword>
<dbReference type="AlphaFoldDB" id="A0A975K4R0"/>
<evidence type="ECO:0000259" key="4">
    <source>
        <dbReference type="PROSITE" id="PS51077"/>
    </source>
</evidence>
<dbReference type="Proteomes" id="UP000681425">
    <property type="component" value="Chromosome"/>
</dbReference>
<sequence length="253" mass="27227">MSSASDPDFMTSLARGLSVMSCFAEQRRPLTVADASGLTKLSKAATRRCLHTLVELGYAARNGPHYTLMPKALTLGYAYLSSSDLPAIAQPILDHVCKTLHESCSLGVRDGDELVYVGRSETERIMSIALRVGSRLPLYCTSMGRVLLAAASIEEQNAYLARTALIQRTDRTETSPVKLRAIFAQTAEQGYAVVDQELEAGLRSIAVPITGKTGIIGAINIGLQANRTSLADLRARHLPALRQAARELSLSGL</sequence>
<dbReference type="SUPFAM" id="SSF46785">
    <property type="entry name" value="Winged helix' DNA-binding domain"/>
    <property type="match status" value="1"/>
</dbReference>
<keyword evidence="2" id="KW-0238">DNA-binding</keyword>
<dbReference type="EMBL" id="CP073910">
    <property type="protein sequence ID" value="QUT04816.1"/>
    <property type="molecule type" value="Genomic_DNA"/>
</dbReference>
<dbReference type="InterPro" id="IPR014757">
    <property type="entry name" value="Tscrpt_reg_IclR_C"/>
</dbReference>
<dbReference type="PROSITE" id="PS51077">
    <property type="entry name" value="HTH_ICLR"/>
    <property type="match status" value="1"/>
</dbReference>
<dbReference type="InterPro" id="IPR029016">
    <property type="entry name" value="GAF-like_dom_sf"/>
</dbReference>
<dbReference type="InterPro" id="IPR036390">
    <property type="entry name" value="WH_DNA-bd_sf"/>
</dbReference>
<dbReference type="GO" id="GO:0046278">
    <property type="term" value="P:3,4-dihydroxybenzoate metabolic process"/>
    <property type="evidence" value="ECO:0007669"/>
    <property type="project" value="InterPro"/>
</dbReference>
<dbReference type="Pfam" id="PF01614">
    <property type="entry name" value="IclR_C"/>
    <property type="match status" value="1"/>
</dbReference>
<dbReference type="NCBIfam" id="TIGR02431">
    <property type="entry name" value="pcaR_pcaU"/>
    <property type="match status" value="1"/>
</dbReference>
<keyword evidence="7" id="KW-1185">Reference proteome</keyword>
<dbReference type="KEGG" id="spph:KFK14_17520"/>
<dbReference type="InterPro" id="IPR005471">
    <property type="entry name" value="Tscrpt_reg_IclR_N"/>
</dbReference>
<keyword evidence="1" id="KW-0805">Transcription regulation</keyword>
<dbReference type="PANTHER" id="PTHR30136">
    <property type="entry name" value="HELIX-TURN-HELIX TRANSCRIPTIONAL REGULATOR, ICLR FAMILY"/>
    <property type="match status" value="1"/>
</dbReference>
<feature type="domain" description="IclR-ED" evidence="5">
    <location>
        <begin position="71"/>
        <end position="253"/>
    </location>
</feature>
<dbReference type="Pfam" id="PF09339">
    <property type="entry name" value="HTH_IclR"/>
    <property type="match status" value="1"/>
</dbReference>
<dbReference type="PROSITE" id="PS51078">
    <property type="entry name" value="ICLR_ED"/>
    <property type="match status" value="1"/>
</dbReference>
<dbReference type="RefSeq" id="WP_212608556.1">
    <property type="nucleotide sequence ID" value="NZ_CP073910.1"/>
</dbReference>
<dbReference type="InterPro" id="IPR050707">
    <property type="entry name" value="HTH_MetabolicPath_Reg"/>
</dbReference>
<organism evidence="6 7">
    <name type="scientific">Sphingobium phenoxybenzoativorans</name>
    <dbReference type="NCBI Taxonomy" id="1592790"/>
    <lineage>
        <taxon>Bacteria</taxon>
        <taxon>Pseudomonadati</taxon>
        <taxon>Pseudomonadota</taxon>
        <taxon>Alphaproteobacteria</taxon>
        <taxon>Sphingomonadales</taxon>
        <taxon>Sphingomonadaceae</taxon>
        <taxon>Sphingobium</taxon>
    </lineage>
</organism>
<proteinExistence type="predicted"/>
<evidence type="ECO:0000313" key="7">
    <source>
        <dbReference type="Proteomes" id="UP000681425"/>
    </source>
</evidence>
<dbReference type="GO" id="GO:0003700">
    <property type="term" value="F:DNA-binding transcription factor activity"/>
    <property type="evidence" value="ECO:0007669"/>
    <property type="project" value="TreeGrafter"/>
</dbReference>
<dbReference type="Gene3D" id="1.10.10.10">
    <property type="entry name" value="Winged helix-like DNA-binding domain superfamily/Winged helix DNA-binding domain"/>
    <property type="match status" value="1"/>
</dbReference>
<dbReference type="SMART" id="SM00346">
    <property type="entry name" value="HTH_ICLR"/>
    <property type="match status" value="1"/>
</dbReference>
<evidence type="ECO:0000313" key="6">
    <source>
        <dbReference type="EMBL" id="QUT04816.1"/>
    </source>
</evidence>
<dbReference type="GO" id="GO:0045892">
    <property type="term" value="P:negative regulation of DNA-templated transcription"/>
    <property type="evidence" value="ECO:0007669"/>
    <property type="project" value="TreeGrafter"/>
</dbReference>
<evidence type="ECO:0000256" key="2">
    <source>
        <dbReference type="ARBA" id="ARBA00023125"/>
    </source>
</evidence>
<name>A0A975K4R0_9SPHN</name>
<evidence type="ECO:0000256" key="1">
    <source>
        <dbReference type="ARBA" id="ARBA00023015"/>
    </source>
</evidence>
<reference evidence="6" key="1">
    <citation type="submission" date="2021-04" db="EMBL/GenBank/DDBJ databases">
        <title>Isolation of p-tert-butylphenol degrading bacteria Sphingobium phenoxybenzoativorans Tas13 from active sludge.</title>
        <authorList>
            <person name="Li Y."/>
        </authorList>
    </citation>
    <scope>NUCLEOTIDE SEQUENCE</scope>
    <source>
        <strain evidence="6">Tas13</strain>
    </source>
</reference>
<dbReference type="InterPro" id="IPR036388">
    <property type="entry name" value="WH-like_DNA-bd_sf"/>
</dbReference>
<evidence type="ECO:0000256" key="3">
    <source>
        <dbReference type="ARBA" id="ARBA00023163"/>
    </source>
</evidence>